<feature type="chain" id="PRO_5040490763" description="glucan endo-1,3-beta-D-glucosidase" evidence="7">
    <location>
        <begin position="17"/>
        <end position="595"/>
    </location>
</feature>
<evidence type="ECO:0000256" key="2">
    <source>
        <dbReference type="ARBA" id="ARBA00004196"/>
    </source>
</evidence>
<dbReference type="Proteomes" id="UP001056012">
    <property type="component" value="Chromosome 3"/>
</dbReference>
<dbReference type="PANTHER" id="PTHR16631:SF13">
    <property type="entry name" value="GLUCAN ENDO-1,3-BETA-GLUCOSIDASE EGLC-RELATED"/>
    <property type="match status" value="1"/>
</dbReference>
<evidence type="ECO:0000256" key="1">
    <source>
        <dbReference type="ARBA" id="ARBA00000382"/>
    </source>
</evidence>
<accession>A0A9Q8Z935</accession>
<dbReference type="GO" id="GO:0009277">
    <property type="term" value="C:fungal-type cell wall"/>
    <property type="evidence" value="ECO:0007669"/>
    <property type="project" value="TreeGrafter"/>
</dbReference>
<evidence type="ECO:0000313" key="9">
    <source>
        <dbReference type="Proteomes" id="UP001056012"/>
    </source>
</evidence>
<dbReference type="InterPro" id="IPR017853">
    <property type="entry name" value="GH"/>
</dbReference>
<dbReference type="PANTHER" id="PTHR16631">
    <property type="entry name" value="GLUCAN 1,3-BETA-GLUCOSIDASE"/>
    <property type="match status" value="1"/>
</dbReference>
<evidence type="ECO:0000256" key="4">
    <source>
        <dbReference type="ARBA" id="ARBA00012780"/>
    </source>
</evidence>
<dbReference type="GO" id="GO:0042973">
    <property type="term" value="F:glucan endo-1,3-beta-D-glucosidase activity"/>
    <property type="evidence" value="ECO:0007669"/>
    <property type="project" value="UniProtKB-EC"/>
</dbReference>
<dbReference type="InterPro" id="IPR050732">
    <property type="entry name" value="Beta-glucan_modifiers"/>
</dbReference>
<proteinExistence type="inferred from homology"/>
<name>A0A9Q8Z935_CURCL</name>
<protein>
    <recommendedName>
        <fullName evidence="4">glucan endo-1,3-beta-D-glucosidase</fullName>
        <ecNumber evidence="4">3.2.1.39</ecNumber>
    </recommendedName>
</protein>
<comment type="catalytic activity">
    <reaction evidence="1">
        <text>Hydrolysis of (1-&gt;3)-beta-D-glucosidic linkages in (1-&gt;3)-beta-D-glucans.</text>
        <dbReference type="EC" id="3.2.1.39"/>
    </reaction>
</comment>
<dbReference type="EMBL" id="CP089276">
    <property type="protein sequence ID" value="USP77837.1"/>
    <property type="molecule type" value="Genomic_DNA"/>
</dbReference>
<dbReference type="GO" id="GO:0009986">
    <property type="term" value="C:cell surface"/>
    <property type="evidence" value="ECO:0007669"/>
    <property type="project" value="TreeGrafter"/>
</dbReference>
<sequence length="595" mass="63735">MKRFLIISLFLLSSVAQPPSKIYTGFNYGAFWTVEANVKKKADFLDGFSLAKSLNADIPFDSARLFTCKAAGTLNEPTEAFDAAVESNTNLLLGFWITPGKKGDSPDENVKNEMAALEKGFKKHGQALSDLIIGLAVGSEDIYRAEEAGELGVTAQVVGQTIAQVKESIAESSFAEYMKDKPIGHVDTAKYAVVDNADFIGMTAYPYWNKDSINMANTSFHLSLEDVKNRAGNRPVWIAEMGWPSTDTEQHGSAVAGVDELQRFWNEVGCSVFGKYTTFWYELLRDSALDQKADWGLVDVSTRKPRIKNLSCAMSNQSLPALPLNSSQSMSQPALPSSSGLHGFKAPSRSNIPSMTLASFSQPAPETLQDDFSKIGPSTSYLTVTRTTTTVSPRTTPSTPNLLNKTSFVTVVVTKTSTKLVDAQPPLTTPVPSRPFSTPEPTSTTITENTAYCENPTTTPLPTPTMITTLANWCVTVADIYRNGHPVIVAGGPAAPNGECHPPPTFTGLPYAPTEGSVAPKTPSSVPTGRSWCIAMADIDGNGQMVPVDAGPAGLDGECDNFSVFNGVSATTMATHVSLISSSFEQASLVDGFGR</sequence>
<feature type="compositionally biased region" description="Low complexity" evidence="6">
    <location>
        <begin position="437"/>
        <end position="446"/>
    </location>
</feature>
<feature type="signal peptide" evidence="7">
    <location>
        <begin position="1"/>
        <end position="16"/>
    </location>
</feature>
<dbReference type="OrthoDB" id="77201at2759"/>
<keyword evidence="5 8" id="KW-0378">Hydrolase</keyword>
<comment type="similarity">
    <text evidence="3">Belongs to the glycosyl hydrolase 17 family.</text>
</comment>
<evidence type="ECO:0000256" key="3">
    <source>
        <dbReference type="ARBA" id="ARBA00008773"/>
    </source>
</evidence>
<feature type="region of interest" description="Disordered" evidence="6">
    <location>
        <begin position="423"/>
        <end position="446"/>
    </location>
</feature>
<dbReference type="VEuPathDB" id="FungiDB:yc1106_05111"/>
<reference evidence="8" key="1">
    <citation type="submission" date="2021-12" db="EMBL/GenBank/DDBJ databases">
        <title>Curvularia clavata genome.</title>
        <authorList>
            <person name="Cao Y."/>
        </authorList>
    </citation>
    <scope>NUCLEOTIDE SEQUENCE</scope>
    <source>
        <strain evidence="8">Yc1106</strain>
    </source>
</reference>
<dbReference type="SUPFAM" id="SSF51445">
    <property type="entry name" value="(Trans)glycosidases"/>
    <property type="match status" value="1"/>
</dbReference>
<dbReference type="AlphaFoldDB" id="A0A9Q8Z935"/>
<evidence type="ECO:0000256" key="5">
    <source>
        <dbReference type="ARBA" id="ARBA00022801"/>
    </source>
</evidence>
<dbReference type="GO" id="GO:0071555">
    <property type="term" value="P:cell wall organization"/>
    <property type="evidence" value="ECO:0007669"/>
    <property type="project" value="TreeGrafter"/>
</dbReference>
<gene>
    <name evidence="8" type="ORF">yc1106_05111</name>
</gene>
<organism evidence="8 9">
    <name type="scientific">Curvularia clavata</name>
    <dbReference type="NCBI Taxonomy" id="95742"/>
    <lineage>
        <taxon>Eukaryota</taxon>
        <taxon>Fungi</taxon>
        <taxon>Dikarya</taxon>
        <taxon>Ascomycota</taxon>
        <taxon>Pezizomycotina</taxon>
        <taxon>Dothideomycetes</taxon>
        <taxon>Pleosporomycetidae</taxon>
        <taxon>Pleosporales</taxon>
        <taxon>Pleosporineae</taxon>
        <taxon>Pleosporaceae</taxon>
        <taxon>Curvularia</taxon>
    </lineage>
</organism>
<dbReference type="GO" id="GO:0005576">
    <property type="term" value="C:extracellular region"/>
    <property type="evidence" value="ECO:0007669"/>
    <property type="project" value="TreeGrafter"/>
</dbReference>
<keyword evidence="7" id="KW-0732">Signal</keyword>
<evidence type="ECO:0000256" key="7">
    <source>
        <dbReference type="SAM" id="SignalP"/>
    </source>
</evidence>
<evidence type="ECO:0000256" key="6">
    <source>
        <dbReference type="SAM" id="MobiDB-lite"/>
    </source>
</evidence>
<dbReference type="Gene3D" id="3.20.20.80">
    <property type="entry name" value="Glycosidases"/>
    <property type="match status" value="1"/>
</dbReference>
<dbReference type="EC" id="3.2.1.39" evidence="4"/>
<keyword evidence="9" id="KW-1185">Reference proteome</keyword>
<evidence type="ECO:0000313" key="8">
    <source>
        <dbReference type="EMBL" id="USP77837.1"/>
    </source>
</evidence>
<comment type="subcellular location">
    <subcellularLocation>
        <location evidence="2">Cell envelope</location>
    </subcellularLocation>
</comment>